<feature type="non-terminal residue" evidence="1">
    <location>
        <position position="58"/>
    </location>
</feature>
<sequence length="58" mass="6144">MKSRSQGTPSRLSLGMLKLASLGANQWSGTAGGDSLVRTSVSQARLDELLVLELRKDG</sequence>
<dbReference type="EMBL" id="OU594944">
    <property type="protein sequence ID" value="CAG9287668.1"/>
    <property type="molecule type" value="Genomic_DNA"/>
</dbReference>
<evidence type="ECO:0000313" key="1">
    <source>
        <dbReference type="EMBL" id="CAG9287668.1"/>
    </source>
</evidence>
<name>A0A8J9T179_PHATR</name>
<dbReference type="AlphaFoldDB" id="A0A8J9T179"/>
<accession>A0A8J9T179</accession>
<organism evidence="1">
    <name type="scientific">Phaeodactylum tricornutum</name>
    <name type="common">Diatom</name>
    <dbReference type="NCBI Taxonomy" id="2850"/>
    <lineage>
        <taxon>Eukaryota</taxon>
        <taxon>Sar</taxon>
        <taxon>Stramenopiles</taxon>
        <taxon>Ochrophyta</taxon>
        <taxon>Bacillariophyta</taxon>
        <taxon>Bacillariophyceae</taxon>
        <taxon>Bacillariophycidae</taxon>
        <taxon>Naviculales</taxon>
        <taxon>Phaeodactylaceae</taxon>
        <taxon>Phaeodactylum</taxon>
    </lineage>
</organism>
<protein>
    <submittedName>
        <fullName evidence="1">Uncharacterized protein</fullName>
    </submittedName>
</protein>
<gene>
    <name evidence="1" type="ORF">PTTT1_LOCUS36222</name>
</gene>
<proteinExistence type="predicted"/>
<dbReference type="Proteomes" id="UP000836788">
    <property type="component" value="Chromosome 3"/>
</dbReference>
<reference evidence="1" key="1">
    <citation type="submission" date="2022-02" db="EMBL/GenBank/DDBJ databases">
        <authorList>
            <person name="Giguere J D."/>
        </authorList>
    </citation>
    <scope>NUCLEOTIDE SEQUENCE</scope>
    <source>
        <strain evidence="1">CCAP 1055/1</strain>
    </source>
</reference>